<proteinExistence type="predicted"/>
<protein>
    <submittedName>
        <fullName evidence="2">Uncharacterized protein</fullName>
    </submittedName>
</protein>
<evidence type="ECO:0000256" key="1">
    <source>
        <dbReference type="SAM" id="MobiDB-lite"/>
    </source>
</evidence>
<feature type="compositionally biased region" description="Pro residues" evidence="1">
    <location>
        <begin position="154"/>
        <end position="164"/>
    </location>
</feature>
<sequence>MAQGAEPQVLREYRHLLRTASADWQETAHRHALWRLGPRARGRLLTELQRLLLAGTRLGPDDVHAVARLVVLAERRRPRLLLDGLPADLRDDLATAVVTSPTGRMLAAGLDVWDGTDPPTRPEPPPEPDHHQRWHEQRATPGEAGELSVLAQPQPHPPPRPPHR</sequence>
<dbReference type="RefSeq" id="WP_345202453.1">
    <property type="nucleotide sequence ID" value="NZ_BAABGM010000003.1"/>
</dbReference>
<comment type="caution">
    <text evidence="2">The sequence shown here is derived from an EMBL/GenBank/DDBJ whole genome shotgun (WGS) entry which is preliminary data.</text>
</comment>
<dbReference type="Proteomes" id="UP001500945">
    <property type="component" value="Unassembled WGS sequence"/>
</dbReference>
<dbReference type="EMBL" id="BAABGM010000003">
    <property type="protein sequence ID" value="GAA4399779.1"/>
    <property type="molecule type" value="Genomic_DNA"/>
</dbReference>
<name>A0ABP8K3B6_9MICO</name>
<keyword evidence="3" id="KW-1185">Reference proteome</keyword>
<evidence type="ECO:0000313" key="3">
    <source>
        <dbReference type="Proteomes" id="UP001500945"/>
    </source>
</evidence>
<organism evidence="2 3">
    <name type="scientific">Fodinibacter luteus</name>
    <dbReference type="NCBI Taxonomy" id="552064"/>
    <lineage>
        <taxon>Bacteria</taxon>
        <taxon>Bacillati</taxon>
        <taxon>Actinomycetota</taxon>
        <taxon>Actinomycetes</taxon>
        <taxon>Micrococcales</taxon>
        <taxon>Intrasporangiaceae</taxon>
        <taxon>Fodinibacter (ex Wang et al. 2009)</taxon>
    </lineage>
</organism>
<reference evidence="3" key="1">
    <citation type="journal article" date="2019" name="Int. J. Syst. Evol. Microbiol.">
        <title>The Global Catalogue of Microorganisms (GCM) 10K type strain sequencing project: providing services to taxonomists for standard genome sequencing and annotation.</title>
        <authorList>
            <consortium name="The Broad Institute Genomics Platform"/>
            <consortium name="The Broad Institute Genome Sequencing Center for Infectious Disease"/>
            <person name="Wu L."/>
            <person name="Ma J."/>
        </authorList>
    </citation>
    <scope>NUCLEOTIDE SEQUENCE [LARGE SCALE GENOMIC DNA]</scope>
    <source>
        <strain evidence="3">JCM 17809</strain>
    </source>
</reference>
<feature type="region of interest" description="Disordered" evidence="1">
    <location>
        <begin position="109"/>
        <end position="164"/>
    </location>
</feature>
<evidence type="ECO:0000313" key="2">
    <source>
        <dbReference type="EMBL" id="GAA4399779.1"/>
    </source>
</evidence>
<accession>A0ABP8K3B6</accession>
<feature type="compositionally biased region" description="Basic and acidic residues" evidence="1">
    <location>
        <begin position="127"/>
        <end position="138"/>
    </location>
</feature>
<gene>
    <name evidence="2" type="ORF">GCM10023168_07650</name>
</gene>